<gene>
    <name evidence="1" type="ORF">FC27_GL000716</name>
</gene>
<evidence type="ECO:0000313" key="2">
    <source>
        <dbReference type="Proteomes" id="UP000051647"/>
    </source>
</evidence>
<sequence>MAGLLTFKPKLALTKDGTINQHQLERVKRLNSQKFRRFKIDFFQKNDCRVEEYLLDQKFKMLKPIYRTPQWMMVCGANVSLLRQPLLYKKRS</sequence>
<comment type="caution">
    <text evidence="1">The sequence shown here is derived from an EMBL/GenBank/DDBJ whole genome shotgun (WGS) entry which is preliminary data.</text>
</comment>
<dbReference type="AlphaFoldDB" id="A0A0R1SAY3"/>
<dbReference type="Proteomes" id="UP000051647">
    <property type="component" value="Unassembled WGS sequence"/>
</dbReference>
<dbReference type="STRING" id="1423815.FC27_GL000716"/>
<evidence type="ECO:0000313" key="1">
    <source>
        <dbReference type="EMBL" id="KRL66255.1"/>
    </source>
</evidence>
<dbReference type="EMBL" id="AZFA01000017">
    <property type="protein sequence ID" value="KRL66255.1"/>
    <property type="molecule type" value="Genomic_DNA"/>
</dbReference>
<accession>A0A0R1SAY3</accession>
<organism evidence="1 2">
    <name type="scientific">Companilactobacillus versmoldensis DSM 14857 = KCTC 3814</name>
    <dbReference type="NCBI Taxonomy" id="1423815"/>
    <lineage>
        <taxon>Bacteria</taxon>
        <taxon>Bacillati</taxon>
        <taxon>Bacillota</taxon>
        <taxon>Bacilli</taxon>
        <taxon>Lactobacillales</taxon>
        <taxon>Lactobacillaceae</taxon>
        <taxon>Companilactobacillus</taxon>
    </lineage>
</organism>
<dbReference type="PATRIC" id="fig|1423815.3.peg.725"/>
<name>A0A0R1SAY3_9LACO</name>
<proteinExistence type="predicted"/>
<protein>
    <submittedName>
        <fullName evidence="1">Uncharacterized protein</fullName>
    </submittedName>
</protein>
<reference evidence="1 2" key="1">
    <citation type="journal article" date="2015" name="Genome Announc.">
        <title>Expanding the biotechnology potential of lactobacilli through comparative genomics of 213 strains and associated genera.</title>
        <authorList>
            <person name="Sun Z."/>
            <person name="Harris H.M."/>
            <person name="McCann A."/>
            <person name="Guo C."/>
            <person name="Argimon S."/>
            <person name="Zhang W."/>
            <person name="Yang X."/>
            <person name="Jeffery I.B."/>
            <person name="Cooney J.C."/>
            <person name="Kagawa T.F."/>
            <person name="Liu W."/>
            <person name="Song Y."/>
            <person name="Salvetti E."/>
            <person name="Wrobel A."/>
            <person name="Rasinkangas P."/>
            <person name="Parkhill J."/>
            <person name="Rea M.C."/>
            <person name="O'Sullivan O."/>
            <person name="Ritari J."/>
            <person name="Douillard F.P."/>
            <person name="Paul Ross R."/>
            <person name="Yang R."/>
            <person name="Briner A.E."/>
            <person name="Felis G.E."/>
            <person name="de Vos W.M."/>
            <person name="Barrangou R."/>
            <person name="Klaenhammer T.R."/>
            <person name="Caufield P.W."/>
            <person name="Cui Y."/>
            <person name="Zhang H."/>
            <person name="O'Toole P.W."/>
        </authorList>
    </citation>
    <scope>NUCLEOTIDE SEQUENCE [LARGE SCALE GENOMIC DNA]</scope>
    <source>
        <strain evidence="1 2">DSM 14857</strain>
    </source>
</reference>
<keyword evidence="2" id="KW-1185">Reference proteome</keyword>